<feature type="transmembrane region" description="Helical" evidence="1">
    <location>
        <begin position="30"/>
        <end position="48"/>
    </location>
</feature>
<dbReference type="EMBL" id="BLZR01000002">
    <property type="protein sequence ID" value="GFP78491.1"/>
    <property type="molecule type" value="Genomic_DNA"/>
</dbReference>
<dbReference type="Proteomes" id="UP000580568">
    <property type="component" value="Unassembled WGS sequence"/>
</dbReference>
<dbReference type="GO" id="GO:0016717">
    <property type="term" value="F:oxidoreductase activity, acting on paired donors, with oxidation of a pair of donors resulting in the reduction of molecular oxygen to two molecules of water"/>
    <property type="evidence" value="ECO:0007669"/>
    <property type="project" value="TreeGrafter"/>
</dbReference>
<dbReference type="RefSeq" id="WP_183279985.1">
    <property type="nucleotide sequence ID" value="NZ_BLZR01000002.1"/>
</dbReference>
<reference evidence="3 4" key="1">
    <citation type="submission" date="2020-07" db="EMBL/GenBank/DDBJ databases">
        <title>A new beta-1,3-glucan-decomposing anaerobic bacterium isolated from anoxic soil subjected to biological soil disinfestation.</title>
        <authorList>
            <person name="Ueki A."/>
            <person name="Tonouchi A."/>
        </authorList>
    </citation>
    <scope>NUCLEOTIDE SEQUENCE [LARGE SCALE GENOMIC DNA]</scope>
    <source>
        <strain evidence="3 4">TW1</strain>
    </source>
</reference>
<evidence type="ECO:0000256" key="1">
    <source>
        <dbReference type="SAM" id="Phobius"/>
    </source>
</evidence>
<feature type="transmembrane region" description="Helical" evidence="1">
    <location>
        <begin position="186"/>
        <end position="206"/>
    </location>
</feature>
<dbReference type="CDD" id="cd03506">
    <property type="entry name" value="Delta6-FADS-like"/>
    <property type="match status" value="1"/>
</dbReference>
<sequence length="353" mass="41390">MKEFHDITWYVKRITKEMPEDIRKPVPQRLLGGLAYIIVITGCMIAMKQLNMNVIASLLFSIILGFSFAAMGFLGHEILHGTVVRKPWLRNLLGGLAFAPLSVSPRLWIKWHNITHHAHTQDVEKDPDAWISLEQLLKSPKIVRWVYTLPLNFRAFISFLSLTFTFSMHTMRMFFTYISEFKSKKFGVWLQMLVPWGVWIGLLTYVGFNKWIFMYLIPLLIGNFIVMAYISTNHRLNPLVPVNDPLANSLSVTVPKWIDVLHFNFSYHVEHHMFPGINPKYYPIVKEKILEFWPERYFQMSLVKALVALWKTPRIYYNETEFLDPRNKNSYKSLGNGLDIKNITYRKSKLNTN</sequence>
<accession>A0A6V8SNV0</accession>
<organism evidence="3 4">
    <name type="scientific">Clostridium fungisolvens</name>
    <dbReference type="NCBI Taxonomy" id="1604897"/>
    <lineage>
        <taxon>Bacteria</taxon>
        <taxon>Bacillati</taxon>
        <taxon>Bacillota</taxon>
        <taxon>Clostridia</taxon>
        <taxon>Eubacteriales</taxon>
        <taxon>Clostridiaceae</taxon>
        <taxon>Clostridium</taxon>
    </lineage>
</organism>
<dbReference type="PANTHER" id="PTHR19353">
    <property type="entry name" value="FATTY ACID DESATURASE 2"/>
    <property type="match status" value="1"/>
</dbReference>
<gene>
    <name evidence="3" type="ORF">bsdtw1_04716</name>
</gene>
<feature type="transmembrane region" description="Helical" evidence="1">
    <location>
        <begin position="54"/>
        <end position="76"/>
    </location>
</feature>
<dbReference type="Pfam" id="PF00487">
    <property type="entry name" value="FA_desaturase"/>
    <property type="match status" value="1"/>
</dbReference>
<feature type="transmembrane region" description="Helical" evidence="1">
    <location>
        <begin position="145"/>
        <end position="166"/>
    </location>
</feature>
<dbReference type="PANTHER" id="PTHR19353:SF19">
    <property type="entry name" value="DELTA(5) FATTY ACID DESATURASE C-RELATED"/>
    <property type="match status" value="1"/>
</dbReference>
<keyword evidence="1" id="KW-0472">Membrane</keyword>
<proteinExistence type="predicted"/>
<dbReference type="AlphaFoldDB" id="A0A6V8SNV0"/>
<feature type="domain" description="Fatty acid desaturase" evidence="2">
    <location>
        <begin position="57"/>
        <end position="300"/>
    </location>
</feature>
<dbReference type="InterPro" id="IPR005804">
    <property type="entry name" value="FA_desaturase_dom"/>
</dbReference>
<protein>
    <recommendedName>
        <fullName evidence="2">Fatty acid desaturase domain-containing protein</fullName>
    </recommendedName>
</protein>
<comment type="caution">
    <text evidence="3">The sequence shown here is derived from an EMBL/GenBank/DDBJ whole genome shotgun (WGS) entry which is preliminary data.</text>
</comment>
<name>A0A6V8SNV0_9CLOT</name>
<dbReference type="GO" id="GO:0016020">
    <property type="term" value="C:membrane"/>
    <property type="evidence" value="ECO:0007669"/>
    <property type="project" value="TreeGrafter"/>
</dbReference>
<dbReference type="InterPro" id="IPR012171">
    <property type="entry name" value="Fatty_acid_desaturase"/>
</dbReference>
<keyword evidence="4" id="KW-1185">Reference proteome</keyword>
<keyword evidence="1" id="KW-1133">Transmembrane helix</keyword>
<evidence type="ECO:0000313" key="3">
    <source>
        <dbReference type="EMBL" id="GFP78491.1"/>
    </source>
</evidence>
<feature type="transmembrane region" description="Helical" evidence="1">
    <location>
        <begin position="212"/>
        <end position="230"/>
    </location>
</feature>
<evidence type="ECO:0000259" key="2">
    <source>
        <dbReference type="Pfam" id="PF00487"/>
    </source>
</evidence>
<evidence type="ECO:0000313" key="4">
    <source>
        <dbReference type="Proteomes" id="UP000580568"/>
    </source>
</evidence>
<keyword evidence="1" id="KW-0812">Transmembrane</keyword>
<dbReference type="GO" id="GO:0008610">
    <property type="term" value="P:lipid biosynthetic process"/>
    <property type="evidence" value="ECO:0007669"/>
    <property type="project" value="UniProtKB-ARBA"/>
</dbReference>
<feature type="transmembrane region" description="Helical" evidence="1">
    <location>
        <begin position="88"/>
        <end position="109"/>
    </location>
</feature>